<reference evidence="3" key="2">
    <citation type="submission" date="2017-10" db="EMBL/GenBank/DDBJ databases">
        <authorList>
            <person name="Enke T.N."/>
            <person name="Cordero O.X."/>
        </authorList>
    </citation>
    <scope>NUCLEOTIDE SEQUENCE</scope>
    <source>
        <strain evidence="3">4G03</strain>
    </source>
</reference>
<dbReference type="AlphaFoldDB" id="A0A2G1BRJ4"/>
<name>A0A2G1BRJ4_9FLAO</name>
<organism evidence="3 4">
    <name type="scientific">Tenacibaculum discolor</name>
    <dbReference type="NCBI Taxonomy" id="361581"/>
    <lineage>
        <taxon>Bacteria</taxon>
        <taxon>Pseudomonadati</taxon>
        <taxon>Bacteroidota</taxon>
        <taxon>Flavobacteriia</taxon>
        <taxon>Flavobacteriales</taxon>
        <taxon>Flavobacteriaceae</taxon>
        <taxon>Tenacibaculum</taxon>
    </lineage>
</organism>
<evidence type="ECO:0000313" key="4">
    <source>
        <dbReference type="Proteomes" id="UP000222163"/>
    </source>
</evidence>
<dbReference type="Gene3D" id="2.60.120.10">
    <property type="entry name" value="Jelly Rolls"/>
    <property type="match status" value="1"/>
</dbReference>
<dbReference type="InterPro" id="IPR000595">
    <property type="entry name" value="cNMP-bd_dom"/>
</dbReference>
<dbReference type="RefSeq" id="WP_099216213.1">
    <property type="nucleotide sequence ID" value="NZ_JAUYVU010000009.1"/>
</dbReference>
<dbReference type="SUPFAM" id="SSF51206">
    <property type="entry name" value="cAMP-binding domain-like"/>
    <property type="match status" value="1"/>
</dbReference>
<accession>A0A2G1BRJ4</accession>
<dbReference type="Proteomes" id="UP000222163">
    <property type="component" value="Unassembled WGS sequence"/>
</dbReference>
<feature type="domain" description="Cyclic nucleotide-binding" evidence="1">
    <location>
        <begin position="19"/>
        <end position="121"/>
    </location>
</feature>
<evidence type="ECO:0000313" key="3">
    <source>
        <dbReference type="EMBL" id="PHN96672.1"/>
    </source>
</evidence>
<evidence type="ECO:0000259" key="1">
    <source>
        <dbReference type="PROSITE" id="PS50042"/>
    </source>
</evidence>
<reference evidence="3 4" key="1">
    <citation type="journal article" date="2016" name="Nat. Commun.">
        <title>Microbial interactions lead to rapid micro-scale successions on model marine particles.</title>
        <authorList>
            <person name="Datta M.S."/>
            <person name="Sliwerska E."/>
            <person name="Gore J."/>
            <person name="Polz M.F."/>
            <person name="Cordero O.X."/>
        </authorList>
    </citation>
    <scope>NUCLEOTIDE SEQUENCE [LARGE SCALE GENOMIC DNA]</scope>
    <source>
        <strain evidence="3 4">4G03</strain>
    </source>
</reference>
<dbReference type="InterPro" id="IPR014710">
    <property type="entry name" value="RmlC-like_jellyroll"/>
</dbReference>
<gene>
    <name evidence="3" type="ORF">CSC81_13160</name>
    <name evidence="2" type="ORF">Q8W23_11840</name>
</gene>
<dbReference type="InterPro" id="IPR018490">
    <property type="entry name" value="cNMP-bd_dom_sf"/>
</dbReference>
<protein>
    <submittedName>
        <fullName evidence="3">Crp/Fnr family transcriptional regulator</fullName>
    </submittedName>
</protein>
<keyword evidence="5" id="KW-1185">Reference proteome</keyword>
<reference evidence="2 5" key="3">
    <citation type="submission" date="2023-07" db="EMBL/GenBank/DDBJ databases">
        <title>Genome content predicts the carbon catabolic preferences of heterotrophic bacteria.</title>
        <authorList>
            <person name="Gralka M."/>
        </authorList>
    </citation>
    <scope>NUCLEOTIDE SEQUENCE [LARGE SCALE GENOMIC DNA]</scope>
    <source>
        <strain evidence="2 5">4G03</strain>
    </source>
</reference>
<dbReference type="PROSITE" id="PS50042">
    <property type="entry name" value="CNMP_BINDING_3"/>
    <property type="match status" value="1"/>
</dbReference>
<dbReference type="Proteomes" id="UP001242342">
    <property type="component" value="Unassembled WGS sequence"/>
</dbReference>
<dbReference type="CDD" id="cd00038">
    <property type="entry name" value="CAP_ED"/>
    <property type="match status" value="1"/>
</dbReference>
<dbReference type="EMBL" id="JAUYVU010000009">
    <property type="protein sequence ID" value="MDP2542168.1"/>
    <property type="molecule type" value="Genomic_DNA"/>
</dbReference>
<proteinExistence type="predicted"/>
<dbReference type="EMBL" id="PDUU01000013">
    <property type="protein sequence ID" value="PHN96672.1"/>
    <property type="molecule type" value="Genomic_DNA"/>
</dbReference>
<sequence length="204" mass="23801">MIKTISDSDCQLVYDYIQFAGPISDDFFLELIKYFKKRKYAKGEIILKEGDVEFKSNIVAKGVVHQFVYDEDIPITSNISPQGLSFNSLKSYIEGTPSVEIQEAITDVEILSIEKKDIEILSKKWTEMAYVMYKVHESILLDRENRMSLLQYRSPSKRFQLFHEMVVRSNLMLKSTPDKYIASYLNMTPQQYSKEKHLQKRSGK</sequence>
<comment type="caution">
    <text evidence="3">The sequence shown here is derived from an EMBL/GenBank/DDBJ whole genome shotgun (WGS) entry which is preliminary data.</text>
</comment>
<evidence type="ECO:0000313" key="5">
    <source>
        <dbReference type="Proteomes" id="UP001242342"/>
    </source>
</evidence>
<evidence type="ECO:0000313" key="2">
    <source>
        <dbReference type="EMBL" id="MDP2542168.1"/>
    </source>
</evidence>